<dbReference type="InterPro" id="IPR045792">
    <property type="entry name" value="DUF6036"/>
</dbReference>
<sequence>MTYGEQNHSPPRAPKEGMNADEIRSNLEALAQELGSTGEEVQVVIVGGALMAFHHFRESTTDIDTVSSINPELRKAIKRVAVSRELPEHWLNQSAMAFVPNTLDEEEQHIVLKRGRLIVLGVSNEVLFLMKLNSNRRRDHDDLLRIWPATNYKTAEEVLNAYNTAYPMAIEDPFLLTWISDLIRTSEQQR</sequence>
<gene>
    <name evidence="2" type="ORF">UFOPK1874_00349</name>
</gene>
<protein>
    <submittedName>
        <fullName evidence="2">Unannotated protein</fullName>
    </submittedName>
</protein>
<evidence type="ECO:0000313" key="2">
    <source>
        <dbReference type="EMBL" id="CAB4609870.1"/>
    </source>
</evidence>
<dbReference type="Pfam" id="PF19502">
    <property type="entry name" value="DUF6036"/>
    <property type="match status" value="1"/>
</dbReference>
<evidence type="ECO:0000259" key="1">
    <source>
        <dbReference type="Pfam" id="PF19502"/>
    </source>
</evidence>
<dbReference type="EMBL" id="CAEZUX010000021">
    <property type="protein sequence ID" value="CAB4609870.1"/>
    <property type="molecule type" value="Genomic_DNA"/>
</dbReference>
<reference evidence="2" key="1">
    <citation type="submission" date="2020-05" db="EMBL/GenBank/DDBJ databases">
        <authorList>
            <person name="Chiriac C."/>
            <person name="Salcher M."/>
            <person name="Ghai R."/>
            <person name="Kavagutti S V."/>
        </authorList>
    </citation>
    <scope>NUCLEOTIDE SEQUENCE</scope>
</reference>
<name>A0A6J6HAK3_9ZZZZ</name>
<organism evidence="2">
    <name type="scientific">freshwater metagenome</name>
    <dbReference type="NCBI Taxonomy" id="449393"/>
    <lineage>
        <taxon>unclassified sequences</taxon>
        <taxon>metagenomes</taxon>
        <taxon>ecological metagenomes</taxon>
    </lineage>
</organism>
<proteinExistence type="predicted"/>
<accession>A0A6J6HAK3</accession>
<feature type="domain" description="DUF6036" evidence="1">
    <location>
        <begin position="27"/>
        <end position="144"/>
    </location>
</feature>
<dbReference type="AlphaFoldDB" id="A0A6J6HAK3"/>